<evidence type="ECO:0000256" key="1">
    <source>
        <dbReference type="ARBA" id="ARBA00022630"/>
    </source>
</evidence>
<dbReference type="AlphaFoldDB" id="A0A1I4EHA0"/>
<evidence type="ECO:0000259" key="3">
    <source>
        <dbReference type="Pfam" id="PF01494"/>
    </source>
</evidence>
<dbReference type="SUPFAM" id="SSF51905">
    <property type="entry name" value="FAD/NAD(P)-binding domain"/>
    <property type="match status" value="1"/>
</dbReference>
<dbReference type="PANTHER" id="PTHR48105">
    <property type="entry name" value="THIOREDOXIN REDUCTASE 1-RELATED-RELATED"/>
    <property type="match status" value="1"/>
</dbReference>
<dbReference type="InterPro" id="IPR002938">
    <property type="entry name" value="FAD-bd"/>
</dbReference>
<dbReference type="Pfam" id="PF01494">
    <property type="entry name" value="FAD_binding_3"/>
    <property type="match status" value="1"/>
</dbReference>
<dbReference type="EMBL" id="FOTC01000002">
    <property type="protein sequence ID" value="SFL03561.1"/>
    <property type="molecule type" value="Genomic_DNA"/>
</dbReference>
<dbReference type="GO" id="GO:0016491">
    <property type="term" value="F:oxidoreductase activity"/>
    <property type="evidence" value="ECO:0007669"/>
    <property type="project" value="UniProtKB-KW"/>
</dbReference>
<dbReference type="STRING" id="553466.SAMN04487950_2084"/>
<evidence type="ECO:0000313" key="4">
    <source>
        <dbReference type="EMBL" id="SFL03561.1"/>
    </source>
</evidence>
<evidence type="ECO:0000256" key="2">
    <source>
        <dbReference type="ARBA" id="ARBA00023002"/>
    </source>
</evidence>
<dbReference type="InterPro" id="IPR050097">
    <property type="entry name" value="Ferredoxin-NADP_redctase_2"/>
</dbReference>
<keyword evidence="2" id="KW-0560">Oxidoreductase</keyword>
<dbReference type="Proteomes" id="UP000199607">
    <property type="component" value="Unassembled WGS sequence"/>
</dbReference>
<sequence>MDSDGVDSTLDYDVVVVGGGPSGCSAGVFTARYGLDTVVFDRGKAALRRAAYVENYLGFPAGVGIETLYDLMHDHAEEAGCEYVPDLVESVERREAEGEESGGFVVQTQEGRTVSTRYVVAASWYDGEYLRPLGGDEMFEEHSHGDEVHEHFDPDYADDDGRTPVDDLYVVAPAGERNAQAIIAAGQGAYVARCLLEDHRHEEGLPSTVDRHYDWLRPDSEFSGEWGDRERWREWFDDQFDEAEVSDERLAELRERYIDRAFETRLSDEEVEAREEQGQKRLLDHVDDDLILERARELAAEQQAEF</sequence>
<evidence type="ECO:0000313" key="5">
    <source>
        <dbReference type="Proteomes" id="UP000199607"/>
    </source>
</evidence>
<keyword evidence="1" id="KW-0285">Flavoprotein</keyword>
<protein>
    <submittedName>
        <fullName evidence="4">FAD binding domain-containing protein</fullName>
    </submittedName>
</protein>
<dbReference type="GO" id="GO:0071949">
    <property type="term" value="F:FAD binding"/>
    <property type="evidence" value="ECO:0007669"/>
    <property type="project" value="InterPro"/>
</dbReference>
<proteinExistence type="predicted"/>
<name>A0A1I4EHA0_9EURY</name>
<gene>
    <name evidence="4" type="ORF">SAMN04487950_2084</name>
</gene>
<dbReference type="InterPro" id="IPR036188">
    <property type="entry name" value="FAD/NAD-bd_sf"/>
</dbReference>
<dbReference type="RefSeq" id="WP_089869084.1">
    <property type="nucleotide sequence ID" value="NZ_FOTC01000002.1"/>
</dbReference>
<keyword evidence="5" id="KW-1185">Reference proteome</keyword>
<reference evidence="5" key="1">
    <citation type="submission" date="2016-10" db="EMBL/GenBank/DDBJ databases">
        <authorList>
            <person name="Varghese N."/>
            <person name="Submissions S."/>
        </authorList>
    </citation>
    <scope>NUCLEOTIDE SEQUENCE [LARGE SCALE GENOMIC DNA]</scope>
    <source>
        <strain evidence="5">CGMCC 1.7738</strain>
    </source>
</reference>
<feature type="domain" description="FAD-binding" evidence="3">
    <location>
        <begin position="11"/>
        <end position="46"/>
    </location>
</feature>
<dbReference type="PRINTS" id="PR00469">
    <property type="entry name" value="PNDRDTASEII"/>
</dbReference>
<dbReference type="Gene3D" id="3.50.50.60">
    <property type="entry name" value="FAD/NAD(P)-binding domain"/>
    <property type="match status" value="1"/>
</dbReference>
<organism evidence="4 5">
    <name type="scientific">Halogranum rubrum</name>
    <dbReference type="NCBI Taxonomy" id="553466"/>
    <lineage>
        <taxon>Archaea</taxon>
        <taxon>Methanobacteriati</taxon>
        <taxon>Methanobacteriota</taxon>
        <taxon>Stenosarchaea group</taxon>
        <taxon>Halobacteria</taxon>
        <taxon>Halobacteriales</taxon>
        <taxon>Haloferacaceae</taxon>
    </lineage>
</organism>
<accession>A0A1I4EHA0</accession>